<evidence type="ECO:0000313" key="6">
    <source>
        <dbReference type="EMBL" id="OXM87430.1"/>
    </source>
</evidence>
<evidence type="ECO:0000313" key="7">
    <source>
        <dbReference type="Proteomes" id="UP000215509"/>
    </source>
</evidence>
<dbReference type="SUPFAM" id="SSF46689">
    <property type="entry name" value="Homeodomain-like"/>
    <property type="match status" value="2"/>
</dbReference>
<dbReference type="InterPro" id="IPR041522">
    <property type="entry name" value="CdaR_GGDEF"/>
</dbReference>
<dbReference type="PROSITE" id="PS00041">
    <property type="entry name" value="HTH_ARAC_FAMILY_1"/>
    <property type="match status" value="1"/>
</dbReference>
<accession>A0A229UVN2</accession>
<dbReference type="EMBL" id="NMQW01000005">
    <property type="protein sequence ID" value="OXM87430.1"/>
    <property type="molecule type" value="Genomic_DNA"/>
</dbReference>
<proteinExistence type="predicted"/>
<keyword evidence="4" id="KW-0812">Transmembrane</keyword>
<dbReference type="GO" id="GO:0043565">
    <property type="term" value="F:sequence-specific DNA binding"/>
    <property type="evidence" value="ECO:0007669"/>
    <property type="project" value="InterPro"/>
</dbReference>
<keyword evidence="2" id="KW-0238">DNA-binding</keyword>
<evidence type="ECO:0000256" key="1">
    <source>
        <dbReference type="ARBA" id="ARBA00023015"/>
    </source>
</evidence>
<dbReference type="AlphaFoldDB" id="A0A229UVN2"/>
<evidence type="ECO:0000256" key="4">
    <source>
        <dbReference type="SAM" id="Phobius"/>
    </source>
</evidence>
<dbReference type="Pfam" id="PF17853">
    <property type="entry name" value="GGDEF_2"/>
    <property type="match status" value="1"/>
</dbReference>
<organism evidence="6 7">
    <name type="scientific">Paenibacillus rigui</name>
    <dbReference type="NCBI Taxonomy" id="554312"/>
    <lineage>
        <taxon>Bacteria</taxon>
        <taxon>Bacillati</taxon>
        <taxon>Bacillota</taxon>
        <taxon>Bacilli</taxon>
        <taxon>Bacillales</taxon>
        <taxon>Paenibacillaceae</taxon>
        <taxon>Paenibacillus</taxon>
    </lineage>
</organism>
<dbReference type="SMART" id="SM00342">
    <property type="entry name" value="HTH_ARAC"/>
    <property type="match status" value="1"/>
</dbReference>
<keyword evidence="4" id="KW-0472">Membrane</keyword>
<dbReference type="Gene3D" id="1.10.10.60">
    <property type="entry name" value="Homeodomain-like"/>
    <property type="match status" value="2"/>
</dbReference>
<feature type="transmembrane region" description="Helical" evidence="4">
    <location>
        <begin position="301"/>
        <end position="322"/>
    </location>
</feature>
<keyword evidence="7" id="KW-1185">Reference proteome</keyword>
<name>A0A229UVN2_9BACL</name>
<keyword evidence="4" id="KW-1133">Transmembrane helix</keyword>
<dbReference type="Proteomes" id="UP000215509">
    <property type="component" value="Unassembled WGS sequence"/>
</dbReference>
<protein>
    <recommendedName>
        <fullName evidence="5">HTH araC/xylS-type domain-containing protein</fullName>
    </recommendedName>
</protein>
<dbReference type="GO" id="GO:0003700">
    <property type="term" value="F:DNA-binding transcription factor activity"/>
    <property type="evidence" value="ECO:0007669"/>
    <property type="project" value="InterPro"/>
</dbReference>
<keyword evidence="3" id="KW-0804">Transcription</keyword>
<evidence type="ECO:0000259" key="5">
    <source>
        <dbReference type="PROSITE" id="PS01124"/>
    </source>
</evidence>
<dbReference type="InterPro" id="IPR009057">
    <property type="entry name" value="Homeodomain-like_sf"/>
</dbReference>
<dbReference type="OrthoDB" id="1975037at2"/>
<dbReference type="InterPro" id="IPR018062">
    <property type="entry name" value="HTH_AraC-typ_CS"/>
</dbReference>
<comment type="caution">
    <text evidence="6">The sequence shown here is derived from an EMBL/GenBank/DDBJ whole genome shotgun (WGS) entry which is preliminary data.</text>
</comment>
<dbReference type="RefSeq" id="WP_094013727.1">
    <property type="nucleotide sequence ID" value="NZ_NMQW01000005.1"/>
</dbReference>
<reference evidence="6 7" key="1">
    <citation type="submission" date="2017-07" db="EMBL/GenBank/DDBJ databases">
        <title>Genome sequencing and assembly of Paenibacillus rigui.</title>
        <authorList>
            <person name="Mayilraj S."/>
        </authorList>
    </citation>
    <scope>NUCLEOTIDE SEQUENCE [LARGE SCALE GENOMIC DNA]</scope>
    <source>
        <strain evidence="6 7">JCM 16352</strain>
    </source>
</reference>
<dbReference type="InterPro" id="IPR018060">
    <property type="entry name" value="HTH_AraC"/>
</dbReference>
<dbReference type="PANTHER" id="PTHR43280:SF10">
    <property type="entry name" value="REGULATORY PROTEIN POCR"/>
    <property type="match status" value="1"/>
</dbReference>
<evidence type="ECO:0000256" key="2">
    <source>
        <dbReference type="ARBA" id="ARBA00023125"/>
    </source>
</evidence>
<evidence type="ECO:0000256" key="3">
    <source>
        <dbReference type="ARBA" id="ARBA00023163"/>
    </source>
</evidence>
<keyword evidence="1" id="KW-0805">Transcription regulation</keyword>
<dbReference type="PROSITE" id="PS01124">
    <property type="entry name" value="HTH_ARAC_FAMILY_2"/>
    <property type="match status" value="1"/>
</dbReference>
<dbReference type="Pfam" id="PF12833">
    <property type="entry name" value="HTH_18"/>
    <property type="match status" value="1"/>
</dbReference>
<feature type="transmembrane region" description="Helical" evidence="4">
    <location>
        <begin position="12"/>
        <end position="34"/>
    </location>
</feature>
<gene>
    <name evidence="6" type="ORF">CF651_04825</name>
</gene>
<sequence length="770" mass="88863">MPKLFSSKYLVRLLLFSLLIGTIPVVILGSLSFLRTKHSLQEKVNDSHMKLLQQAQFNVEQQLMLFENLMTQYMSSSLMNEALQTPLSSKYFTMINELNAGLNKLQPFELGVKNIYVTSLRFGWVLSNEGFTTLEDSRMKDMIAEYAKSPEASFWTAMPPETAANGGEAQERLSDAAVPGVRLVKKLPVNWSNTSGLIIGEFPASKLEKLVFNEAEDRETIILDSEFRTLTQPAGQVLQSADALKQAVESIRQAAEPAQGYVTFKSQGEMIGVMYNKSKYNGWYYLSVSSLSDITKDSRSIGWYTLYVSAGVFVMILFLAWIGSKRMYLPIRSVFSLAVGDGKPGEREDRDELQVIGDHISRLRTSELQLSNQLRKHSKQLEGFFIRRLLQGEIRPSETRERWAQFAYDSIDGSYAVMTIQIDTLDKTRYSGHDKDLLLFAIGNMVSELVPREQRLEPVVMVNNQVTICRSRVEQEEELEAAVYAFAEQIQTTVWELLDLKISIGLSRPYKDIQETPQAYKESLESLKYRVRFGEQVILPFQNVLPDTQIAMAYPEWMEKELVDAIKMEDREKARGLLNELIRHALKENPRYIDFQMVLIRLLVDLLREWQEAAGLTVNPMSASGKPMHEQLLDLKTTEEIEAWFYQYIIDPMIAALHTKWEHQNKKISERMLDMIHEECESDLTLEICASRLNYHPNYIKNVFRKETGTNFSDYLSQHRLTLAKRWLVETDMKISEIAERLRYQNSQNFIRYFKKVIDMTPGQYREKHK</sequence>
<dbReference type="PANTHER" id="PTHR43280">
    <property type="entry name" value="ARAC-FAMILY TRANSCRIPTIONAL REGULATOR"/>
    <property type="match status" value="1"/>
</dbReference>
<feature type="domain" description="HTH araC/xylS-type" evidence="5">
    <location>
        <begin position="670"/>
        <end position="768"/>
    </location>
</feature>